<dbReference type="EMBL" id="PKMF04000789">
    <property type="protein sequence ID" value="KAK7819295.1"/>
    <property type="molecule type" value="Genomic_DNA"/>
</dbReference>
<gene>
    <name evidence="1" type="ORF">CFP56_040462</name>
</gene>
<proteinExistence type="predicted"/>
<evidence type="ECO:0000313" key="1">
    <source>
        <dbReference type="EMBL" id="KAK7819295.1"/>
    </source>
</evidence>
<reference evidence="1 2" key="1">
    <citation type="journal article" date="2018" name="Sci. Data">
        <title>The draft genome sequence of cork oak.</title>
        <authorList>
            <person name="Ramos A.M."/>
            <person name="Usie A."/>
            <person name="Barbosa P."/>
            <person name="Barros P.M."/>
            <person name="Capote T."/>
            <person name="Chaves I."/>
            <person name="Simoes F."/>
            <person name="Abreu I."/>
            <person name="Carrasquinho I."/>
            <person name="Faro C."/>
            <person name="Guimaraes J.B."/>
            <person name="Mendonca D."/>
            <person name="Nobrega F."/>
            <person name="Rodrigues L."/>
            <person name="Saibo N.J.M."/>
            <person name="Varela M.C."/>
            <person name="Egas C."/>
            <person name="Matos J."/>
            <person name="Miguel C.M."/>
            <person name="Oliveira M.M."/>
            <person name="Ricardo C.P."/>
            <person name="Goncalves S."/>
        </authorList>
    </citation>
    <scope>NUCLEOTIDE SEQUENCE [LARGE SCALE GENOMIC DNA]</scope>
    <source>
        <strain evidence="2">cv. HL8</strain>
    </source>
</reference>
<name>A0AAW0IY52_QUESU</name>
<comment type="caution">
    <text evidence="1">The sequence shown here is derived from an EMBL/GenBank/DDBJ whole genome shotgun (WGS) entry which is preliminary data.</text>
</comment>
<evidence type="ECO:0000313" key="2">
    <source>
        <dbReference type="Proteomes" id="UP000237347"/>
    </source>
</evidence>
<dbReference type="Proteomes" id="UP000237347">
    <property type="component" value="Unassembled WGS sequence"/>
</dbReference>
<dbReference type="AlphaFoldDB" id="A0AAW0IY52"/>
<keyword evidence="2" id="KW-1185">Reference proteome</keyword>
<organism evidence="1 2">
    <name type="scientific">Quercus suber</name>
    <name type="common">Cork oak</name>
    <dbReference type="NCBI Taxonomy" id="58331"/>
    <lineage>
        <taxon>Eukaryota</taxon>
        <taxon>Viridiplantae</taxon>
        <taxon>Streptophyta</taxon>
        <taxon>Embryophyta</taxon>
        <taxon>Tracheophyta</taxon>
        <taxon>Spermatophyta</taxon>
        <taxon>Magnoliopsida</taxon>
        <taxon>eudicotyledons</taxon>
        <taxon>Gunneridae</taxon>
        <taxon>Pentapetalae</taxon>
        <taxon>rosids</taxon>
        <taxon>fabids</taxon>
        <taxon>Fagales</taxon>
        <taxon>Fagaceae</taxon>
        <taxon>Quercus</taxon>
    </lineage>
</organism>
<accession>A0AAW0IY52</accession>
<protein>
    <submittedName>
        <fullName evidence="1">Uncharacterized protein</fullName>
    </submittedName>
</protein>
<sequence length="88" mass="9827">MASKREKSIIRSSRNLLLSSIFFLHIFLLCSSHVYCSARDILKHGEWIDSNKGSTLVSPGGMFELEWTSTLSQKNRLITGKVGPQVSS</sequence>